<feature type="transmembrane region" description="Helical" evidence="7">
    <location>
        <begin position="85"/>
        <end position="103"/>
    </location>
</feature>
<keyword evidence="4 7" id="KW-0812">Transmembrane</keyword>
<evidence type="ECO:0000256" key="3">
    <source>
        <dbReference type="ARBA" id="ARBA00022475"/>
    </source>
</evidence>
<feature type="transmembrane region" description="Helical" evidence="7">
    <location>
        <begin position="178"/>
        <end position="197"/>
    </location>
</feature>
<evidence type="ECO:0000256" key="1">
    <source>
        <dbReference type="ARBA" id="ARBA00004651"/>
    </source>
</evidence>
<keyword evidence="6 7" id="KW-0472">Membrane</keyword>
<feature type="transmembrane region" description="Helical" evidence="7">
    <location>
        <begin position="58"/>
        <end position="78"/>
    </location>
</feature>
<evidence type="ECO:0000256" key="6">
    <source>
        <dbReference type="ARBA" id="ARBA00023136"/>
    </source>
</evidence>
<protein>
    <submittedName>
        <fullName evidence="8">Transmembrane secretion effector</fullName>
    </submittedName>
</protein>
<dbReference type="InterPro" id="IPR036259">
    <property type="entry name" value="MFS_trans_sf"/>
</dbReference>
<proteinExistence type="predicted"/>
<feature type="transmembrane region" description="Helical" evidence="7">
    <location>
        <begin position="20"/>
        <end position="38"/>
    </location>
</feature>
<evidence type="ECO:0000313" key="9">
    <source>
        <dbReference type="Proteomes" id="UP000242949"/>
    </source>
</evidence>
<dbReference type="Gene3D" id="1.20.1250.20">
    <property type="entry name" value="MFS general substrate transporter like domains"/>
    <property type="match status" value="1"/>
</dbReference>
<evidence type="ECO:0000256" key="5">
    <source>
        <dbReference type="ARBA" id="ARBA00022989"/>
    </source>
</evidence>
<keyword evidence="3" id="KW-1003">Cell membrane</keyword>
<keyword evidence="9" id="KW-1185">Reference proteome</keyword>
<dbReference type="GO" id="GO:0005886">
    <property type="term" value="C:plasma membrane"/>
    <property type="evidence" value="ECO:0007669"/>
    <property type="project" value="UniProtKB-SubCell"/>
</dbReference>
<accession>A0A1G6JYD5</accession>
<dbReference type="AlphaFoldDB" id="A0A1G6JYD5"/>
<dbReference type="SUPFAM" id="SSF103473">
    <property type="entry name" value="MFS general substrate transporter"/>
    <property type="match status" value="1"/>
</dbReference>
<evidence type="ECO:0000256" key="4">
    <source>
        <dbReference type="ARBA" id="ARBA00022692"/>
    </source>
</evidence>
<dbReference type="Proteomes" id="UP000242949">
    <property type="component" value="Unassembled WGS sequence"/>
</dbReference>
<gene>
    <name evidence="8" type="ORF">SAMN05421734_105186</name>
</gene>
<dbReference type="STRING" id="1612202.SAMN05421734_105186"/>
<dbReference type="OrthoDB" id="2156306at2"/>
<evidence type="ECO:0000313" key="8">
    <source>
        <dbReference type="EMBL" id="SDC23734.1"/>
    </source>
</evidence>
<dbReference type="PANTHER" id="PTHR43266:SF2">
    <property type="entry name" value="MAJOR FACILITATOR SUPERFAMILY (MFS) PROFILE DOMAIN-CONTAINING PROTEIN"/>
    <property type="match status" value="1"/>
</dbReference>
<dbReference type="EMBL" id="FMYI01000005">
    <property type="protein sequence ID" value="SDC23734.1"/>
    <property type="molecule type" value="Genomic_DNA"/>
</dbReference>
<feature type="transmembrane region" description="Helical" evidence="7">
    <location>
        <begin position="109"/>
        <end position="134"/>
    </location>
</feature>
<sequence length="217" mass="23915">MIFDIVYISGEVIQFSRHSWYVMSIYFLFSVFVVLQTAMDSQEVAFAKEVISLSDSEYGFLVSIAGAGILIGSLINVLCARKFTLSFIMGIGSIMVSVGYLMFAFSNHFVMASLGVFTLAFSLAFANTGFYTFYQNNIPVNVMGRVGSLYGFIEALLVIITTSVFAVIAHFISIQFTVVLGAIVMLILTCSLLLFSLSPSKTEYYQTDLVEAKEVVL</sequence>
<evidence type="ECO:0000256" key="2">
    <source>
        <dbReference type="ARBA" id="ARBA00022448"/>
    </source>
</evidence>
<comment type="subcellular location">
    <subcellularLocation>
        <location evidence="1">Cell membrane</location>
        <topology evidence="1">Multi-pass membrane protein</topology>
    </subcellularLocation>
</comment>
<reference evidence="9" key="1">
    <citation type="submission" date="2016-09" db="EMBL/GenBank/DDBJ databases">
        <authorList>
            <person name="Varghese N."/>
            <person name="Submissions S."/>
        </authorList>
    </citation>
    <scope>NUCLEOTIDE SEQUENCE [LARGE SCALE GENOMIC DNA]</scope>
    <source>
        <strain evidence="9">S5</strain>
    </source>
</reference>
<organism evidence="8 9">
    <name type="scientific">Pelagirhabdus alkalitolerans</name>
    <dbReference type="NCBI Taxonomy" id="1612202"/>
    <lineage>
        <taxon>Bacteria</taxon>
        <taxon>Bacillati</taxon>
        <taxon>Bacillota</taxon>
        <taxon>Bacilli</taxon>
        <taxon>Bacillales</taxon>
        <taxon>Bacillaceae</taxon>
        <taxon>Pelagirhabdus</taxon>
    </lineage>
</organism>
<name>A0A1G6JYD5_9BACI</name>
<keyword evidence="5 7" id="KW-1133">Transmembrane helix</keyword>
<keyword evidence="2" id="KW-0813">Transport</keyword>
<dbReference type="PANTHER" id="PTHR43266">
    <property type="entry name" value="MACROLIDE-EFFLUX PROTEIN"/>
    <property type="match status" value="1"/>
</dbReference>
<evidence type="ECO:0000256" key="7">
    <source>
        <dbReference type="SAM" id="Phobius"/>
    </source>
</evidence>
<feature type="transmembrane region" description="Helical" evidence="7">
    <location>
        <begin position="146"/>
        <end position="172"/>
    </location>
</feature>